<accession>A0A6J4NT47</accession>
<reference evidence="2" key="1">
    <citation type="submission" date="2020-02" db="EMBL/GenBank/DDBJ databases">
        <authorList>
            <person name="Meier V. D."/>
        </authorList>
    </citation>
    <scope>NUCLEOTIDE SEQUENCE</scope>
    <source>
        <strain evidence="2">AVDCRST_MAG15</strain>
    </source>
</reference>
<name>A0A6J4NT47_9RHOB</name>
<evidence type="ECO:0000259" key="1">
    <source>
        <dbReference type="Pfam" id="PF21812"/>
    </source>
</evidence>
<dbReference type="EMBL" id="CADCUU010000107">
    <property type="protein sequence ID" value="CAA9396782.1"/>
    <property type="molecule type" value="Genomic_DNA"/>
</dbReference>
<dbReference type="AlphaFoldDB" id="A0A6J4NT47"/>
<feature type="domain" description="DUF6881" evidence="1">
    <location>
        <begin position="4"/>
        <end position="87"/>
    </location>
</feature>
<dbReference type="InterPro" id="IPR049248">
    <property type="entry name" value="DUF6881"/>
</dbReference>
<organism evidence="2">
    <name type="scientific">uncultured Rubellimicrobium sp</name>
    <dbReference type="NCBI Taxonomy" id="543078"/>
    <lineage>
        <taxon>Bacteria</taxon>
        <taxon>Pseudomonadati</taxon>
        <taxon>Pseudomonadota</taxon>
        <taxon>Alphaproteobacteria</taxon>
        <taxon>Rhodobacterales</taxon>
        <taxon>Roseobacteraceae</taxon>
        <taxon>Rubellimicrobium</taxon>
        <taxon>environmental samples</taxon>
    </lineage>
</organism>
<evidence type="ECO:0000313" key="2">
    <source>
        <dbReference type="EMBL" id="CAA9396782.1"/>
    </source>
</evidence>
<protein>
    <recommendedName>
        <fullName evidence="1">DUF6881 domain-containing protein</fullName>
    </recommendedName>
</protein>
<proteinExistence type="predicted"/>
<dbReference type="Pfam" id="PF21812">
    <property type="entry name" value="DUF6881"/>
    <property type="match status" value="1"/>
</dbReference>
<gene>
    <name evidence="2" type="ORF">AVDCRST_MAG15-766</name>
</gene>
<sequence>MKHYHLRWSAPADDHPDWIACEVSDDGHVLRLVEHFAMGWADYRDAAREEAQSLWDRPFNAEEIRQDGTLALHETTPEKFESLWAKSGD</sequence>